<dbReference type="EC" id="6.1.1.5" evidence="2"/>
<keyword evidence="2" id="KW-0436">Ligase</keyword>
<keyword evidence="2" id="KW-0030">Aminoacyl-tRNA synthetase</keyword>
<name>A0A0P8E2P3_9EURY</name>
<dbReference type="AlphaFoldDB" id="A0A0P8E2P3"/>
<dbReference type="Proteomes" id="UP000050360">
    <property type="component" value="Unassembled WGS sequence"/>
</dbReference>
<dbReference type="InterPro" id="IPR016195">
    <property type="entry name" value="Pol/histidinol_Pase-like"/>
</dbReference>
<dbReference type="PATRIC" id="fig|1719120.3.peg.910"/>
<keyword evidence="1" id="KW-1133">Transmembrane helix</keyword>
<keyword evidence="1" id="KW-0472">Membrane</keyword>
<dbReference type="Gene3D" id="3.20.20.140">
    <property type="entry name" value="Metal-dependent hydrolases"/>
    <property type="match status" value="1"/>
</dbReference>
<sequence>MGEEISSADGEILALFIQEKIKPMLDAPLTIDLIHDRGGVAVAAHPFSPQCHSLGKKICHLKLDGVEVFNAYHRDAYSNLMAQTFTPEKLAIDKTTKKTKALALIGAGLYIGLPLSYFFGISGEIILNIKGKRKWNISRGQ</sequence>
<protein>
    <submittedName>
        <fullName evidence="2">Isoleucyl-tRNA synthetase</fullName>
        <ecNumber evidence="2">6.1.1.5</ecNumber>
    </submittedName>
</protein>
<evidence type="ECO:0000313" key="2">
    <source>
        <dbReference type="EMBL" id="KPQ44616.1"/>
    </source>
</evidence>
<organism evidence="2 3">
    <name type="scientific">Candidatus Methanoperedens nitratireducens</name>
    <dbReference type="NCBI Taxonomy" id="1392998"/>
    <lineage>
        <taxon>Archaea</taxon>
        <taxon>Methanobacteriati</taxon>
        <taxon>Methanobacteriota</taxon>
        <taxon>Stenosarchaea group</taxon>
        <taxon>Methanomicrobia</taxon>
        <taxon>Methanosarcinales</taxon>
        <taxon>ANME-2 cluster</taxon>
        <taxon>Candidatus Methanoperedentaceae</taxon>
        <taxon>Candidatus Methanoperedens</taxon>
    </lineage>
</organism>
<keyword evidence="1" id="KW-0812">Transmembrane</keyword>
<dbReference type="SUPFAM" id="SSF89550">
    <property type="entry name" value="PHP domain-like"/>
    <property type="match status" value="1"/>
</dbReference>
<proteinExistence type="predicted"/>
<evidence type="ECO:0000256" key="1">
    <source>
        <dbReference type="SAM" id="Phobius"/>
    </source>
</evidence>
<evidence type="ECO:0000313" key="3">
    <source>
        <dbReference type="Proteomes" id="UP000050360"/>
    </source>
</evidence>
<comment type="caution">
    <text evidence="2">The sequence shown here is derived from an EMBL/GenBank/DDBJ whole genome shotgun (WGS) entry which is preliminary data.</text>
</comment>
<reference evidence="2 3" key="1">
    <citation type="submission" date="2015-09" db="EMBL/GenBank/DDBJ databases">
        <title>A metagenomics-based metabolic model of nitrate-dependent anaerobic oxidation of methane by Methanoperedens-like archaea.</title>
        <authorList>
            <person name="Arshad A."/>
            <person name="Speth D.R."/>
            <person name="De Graaf R.M."/>
            <person name="Op Den Camp H.J."/>
            <person name="Jetten M.S."/>
            <person name="Welte C.U."/>
        </authorList>
    </citation>
    <scope>NUCLEOTIDE SEQUENCE [LARGE SCALE GENOMIC DNA]</scope>
</reference>
<dbReference type="GO" id="GO:0004822">
    <property type="term" value="F:isoleucine-tRNA ligase activity"/>
    <property type="evidence" value="ECO:0007669"/>
    <property type="project" value="UniProtKB-EC"/>
</dbReference>
<dbReference type="EMBL" id="LKCM01000070">
    <property type="protein sequence ID" value="KPQ44616.1"/>
    <property type="molecule type" value="Genomic_DNA"/>
</dbReference>
<accession>A0A0P8E2P3</accession>
<feature type="transmembrane region" description="Helical" evidence="1">
    <location>
        <begin position="101"/>
        <end position="127"/>
    </location>
</feature>
<gene>
    <name evidence="2" type="ORF">MPEBLZ_00843</name>
</gene>